<dbReference type="InterPro" id="IPR000568">
    <property type="entry name" value="ATP_synth_F0_asu"/>
</dbReference>
<dbReference type="STRING" id="335973.SAMN04488693_103186"/>
<feature type="transmembrane region" description="Helical" evidence="11">
    <location>
        <begin position="136"/>
        <end position="154"/>
    </location>
</feature>
<gene>
    <name evidence="11" type="primary">atpB</name>
    <name evidence="13" type="ORF">SAMN04488693_103186</name>
</gene>
<sequence length="274" mass="29955">MIALALPAQTTTEEGFVPPTIEEAHPPNILPWNTEYGVWFAPGFGKQMLLVILSVILIGAFFYVASRRGQLVPGKLQFVGEAAYGFVRNSIGKDIIGGREYLKYVPWLFTAFFFILVNNIFGAIPLLQIPSFSHPGSAYAIAAIFYLLWIAVGVKKHGLRYFKLAVVPSGVPWYIMPLVVPIEIISNFLVRPVTHSLRLFATMLAGHLIVMLAGSAIEFMTLSGNVLLQGTGLLVLGGAVAMYMLEALIMVLQAYVFTLLAAIYIEGALHADAH</sequence>
<evidence type="ECO:0000256" key="2">
    <source>
        <dbReference type="ARBA" id="ARBA00006810"/>
    </source>
</evidence>
<evidence type="ECO:0000313" key="13">
    <source>
        <dbReference type="EMBL" id="SDH85330.1"/>
    </source>
</evidence>
<dbReference type="PRINTS" id="PR00123">
    <property type="entry name" value="ATPASEA"/>
</dbReference>
<dbReference type="PANTHER" id="PTHR11410">
    <property type="entry name" value="ATP SYNTHASE SUBUNIT A"/>
    <property type="match status" value="1"/>
</dbReference>
<accession>A0A1G8FT88</accession>
<feature type="transmembrane region" description="Helical" evidence="11">
    <location>
        <begin position="200"/>
        <end position="219"/>
    </location>
</feature>
<evidence type="ECO:0000256" key="10">
    <source>
        <dbReference type="ARBA" id="ARBA00023310"/>
    </source>
</evidence>
<dbReference type="GO" id="GO:0046933">
    <property type="term" value="F:proton-transporting ATP synthase activity, rotational mechanism"/>
    <property type="evidence" value="ECO:0007669"/>
    <property type="project" value="UniProtKB-UniRule"/>
</dbReference>
<dbReference type="GO" id="GO:0045259">
    <property type="term" value="C:proton-transporting ATP synthase complex"/>
    <property type="evidence" value="ECO:0007669"/>
    <property type="project" value="UniProtKB-KW"/>
</dbReference>
<name>A0A1G8FT88_9MICC</name>
<evidence type="ECO:0000256" key="7">
    <source>
        <dbReference type="ARBA" id="ARBA00022989"/>
    </source>
</evidence>
<dbReference type="HAMAP" id="MF_01393">
    <property type="entry name" value="ATP_synth_a_bact"/>
    <property type="match status" value="1"/>
</dbReference>
<dbReference type="Gene3D" id="1.20.120.220">
    <property type="entry name" value="ATP synthase, F0 complex, subunit A"/>
    <property type="match status" value="1"/>
</dbReference>
<dbReference type="GO" id="GO:0005886">
    <property type="term" value="C:plasma membrane"/>
    <property type="evidence" value="ECO:0007669"/>
    <property type="project" value="UniProtKB-SubCell"/>
</dbReference>
<dbReference type="EMBL" id="FNDT01000003">
    <property type="protein sequence ID" value="SDH85330.1"/>
    <property type="molecule type" value="Genomic_DNA"/>
</dbReference>
<comment type="subcellular location">
    <subcellularLocation>
        <location evidence="11 12">Cell membrane</location>
        <topology evidence="11 12">Multi-pass membrane protein</topology>
    </subcellularLocation>
    <subcellularLocation>
        <location evidence="1">Membrane</location>
        <topology evidence="1">Multi-pass membrane protein</topology>
    </subcellularLocation>
</comment>
<keyword evidence="6 11" id="KW-0375">Hydrogen ion transport</keyword>
<dbReference type="Proteomes" id="UP000199258">
    <property type="component" value="Unassembled WGS sequence"/>
</dbReference>
<dbReference type="CDD" id="cd00310">
    <property type="entry name" value="ATP-synt_Fo_a_6"/>
    <property type="match status" value="1"/>
</dbReference>
<organism evidence="13 14">
    <name type="scientific">Arthrobacter subterraneus</name>
    <dbReference type="NCBI Taxonomy" id="335973"/>
    <lineage>
        <taxon>Bacteria</taxon>
        <taxon>Bacillati</taxon>
        <taxon>Actinomycetota</taxon>
        <taxon>Actinomycetes</taxon>
        <taxon>Micrococcales</taxon>
        <taxon>Micrococcaceae</taxon>
        <taxon>Arthrobacter</taxon>
    </lineage>
</organism>
<dbReference type="Pfam" id="PF00119">
    <property type="entry name" value="ATP-synt_A"/>
    <property type="match status" value="1"/>
</dbReference>
<keyword evidence="14" id="KW-1185">Reference proteome</keyword>
<proteinExistence type="inferred from homology"/>
<protein>
    <recommendedName>
        <fullName evidence="11 12">ATP synthase subunit a</fullName>
    </recommendedName>
    <alternativeName>
        <fullName evidence="11">ATP synthase F0 sector subunit a</fullName>
    </alternativeName>
    <alternativeName>
        <fullName evidence="11">F-ATPase subunit 6</fullName>
    </alternativeName>
</protein>
<dbReference type="AlphaFoldDB" id="A0A1G8FT88"/>
<feature type="transmembrane region" description="Helical" evidence="11">
    <location>
        <begin position="251"/>
        <end position="269"/>
    </location>
</feature>
<keyword evidence="7 11" id="KW-1133">Transmembrane helix</keyword>
<keyword evidence="3 11" id="KW-0813">Transport</keyword>
<keyword evidence="4 11" id="KW-0138">CF(0)</keyword>
<keyword evidence="5 11" id="KW-0812">Transmembrane</keyword>
<comment type="function">
    <text evidence="11 12">Key component of the proton channel; it plays a direct role in the translocation of protons across the membrane.</text>
</comment>
<evidence type="ECO:0000256" key="4">
    <source>
        <dbReference type="ARBA" id="ARBA00022547"/>
    </source>
</evidence>
<keyword evidence="9 11" id="KW-0472">Membrane</keyword>
<evidence type="ECO:0000256" key="8">
    <source>
        <dbReference type="ARBA" id="ARBA00023065"/>
    </source>
</evidence>
<dbReference type="PANTHER" id="PTHR11410:SF0">
    <property type="entry name" value="ATP SYNTHASE SUBUNIT A"/>
    <property type="match status" value="1"/>
</dbReference>
<feature type="transmembrane region" description="Helical" evidence="11">
    <location>
        <begin position="48"/>
        <end position="65"/>
    </location>
</feature>
<dbReference type="OrthoDB" id="9809130at2"/>
<feature type="transmembrane region" description="Helical" evidence="11">
    <location>
        <begin position="161"/>
        <end position="180"/>
    </location>
</feature>
<evidence type="ECO:0000256" key="9">
    <source>
        <dbReference type="ARBA" id="ARBA00023136"/>
    </source>
</evidence>
<dbReference type="RefSeq" id="WP_026545879.1">
    <property type="nucleotide sequence ID" value="NZ_FNDT01000003.1"/>
</dbReference>
<dbReference type="InterPro" id="IPR045083">
    <property type="entry name" value="ATP_synth_F0_asu_bact/mt"/>
</dbReference>
<dbReference type="InterPro" id="IPR035908">
    <property type="entry name" value="F0_ATP_A_sf"/>
</dbReference>
<feature type="transmembrane region" description="Helical" evidence="11">
    <location>
        <begin position="226"/>
        <end position="245"/>
    </location>
</feature>
<evidence type="ECO:0000256" key="12">
    <source>
        <dbReference type="RuleBase" id="RU000483"/>
    </source>
</evidence>
<dbReference type="NCBIfam" id="TIGR01131">
    <property type="entry name" value="ATP_synt_6_or_A"/>
    <property type="match status" value="1"/>
</dbReference>
<evidence type="ECO:0000256" key="5">
    <source>
        <dbReference type="ARBA" id="ARBA00022692"/>
    </source>
</evidence>
<reference evidence="13 14" key="1">
    <citation type="submission" date="2016-10" db="EMBL/GenBank/DDBJ databases">
        <authorList>
            <person name="de Groot N.N."/>
        </authorList>
    </citation>
    <scope>NUCLEOTIDE SEQUENCE [LARGE SCALE GENOMIC DNA]</scope>
    <source>
        <strain evidence="13 14">NP_1H</strain>
    </source>
</reference>
<evidence type="ECO:0000256" key="1">
    <source>
        <dbReference type="ARBA" id="ARBA00004141"/>
    </source>
</evidence>
<keyword evidence="8 11" id="KW-0406">Ion transport</keyword>
<evidence type="ECO:0000256" key="3">
    <source>
        <dbReference type="ARBA" id="ARBA00022448"/>
    </source>
</evidence>
<comment type="similarity">
    <text evidence="2 11 12">Belongs to the ATPase A chain family.</text>
</comment>
<keyword evidence="11" id="KW-1003">Cell membrane</keyword>
<evidence type="ECO:0000256" key="11">
    <source>
        <dbReference type="HAMAP-Rule" id="MF_01393"/>
    </source>
</evidence>
<feature type="transmembrane region" description="Helical" evidence="11">
    <location>
        <begin position="104"/>
        <end position="124"/>
    </location>
</feature>
<evidence type="ECO:0000313" key="14">
    <source>
        <dbReference type="Proteomes" id="UP000199258"/>
    </source>
</evidence>
<keyword evidence="10 11" id="KW-0066">ATP synthesis</keyword>
<dbReference type="SUPFAM" id="SSF81336">
    <property type="entry name" value="F1F0 ATP synthase subunit A"/>
    <property type="match status" value="1"/>
</dbReference>
<evidence type="ECO:0000256" key="6">
    <source>
        <dbReference type="ARBA" id="ARBA00022781"/>
    </source>
</evidence>